<keyword evidence="3" id="KW-1185">Reference proteome</keyword>
<name>D5V190_ARCNC</name>
<protein>
    <submittedName>
        <fullName evidence="2">Rhodanese domain protein</fullName>
    </submittedName>
</protein>
<dbReference type="AlphaFoldDB" id="D5V190"/>
<dbReference type="CDD" id="cd00158">
    <property type="entry name" value="RHOD"/>
    <property type="match status" value="1"/>
</dbReference>
<dbReference type="Gene3D" id="3.40.250.10">
    <property type="entry name" value="Rhodanese-like domain"/>
    <property type="match status" value="1"/>
</dbReference>
<dbReference type="HOGENOM" id="CLU_089574_1_4_7"/>
<dbReference type="OrthoDB" id="9789585at2"/>
<evidence type="ECO:0000313" key="2">
    <source>
        <dbReference type="EMBL" id="ADG94052.1"/>
    </source>
</evidence>
<dbReference type="KEGG" id="ant:Arnit_2401"/>
<dbReference type="STRING" id="572480.Arnit_2401"/>
<evidence type="ECO:0000313" key="3">
    <source>
        <dbReference type="Proteomes" id="UP000000939"/>
    </source>
</evidence>
<evidence type="ECO:0000259" key="1">
    <source>
        <dbReference type="PROSITE" id="PS50206"/>
    </source>
</evidence>
<dbReference type="Proteomes" id="UP000000939">
    <property type="component" value="Chromosome"/>
</dbReference>
<dbReference type="SMART" id="SM00450">
    <property type="entry name" value="RHOD"/>
    <property type="match status" value="1"/>
</dbReference>
<dbReference type="InterPro" id="IPR050229">
    <property type="entry name" value="GlpE_sulfurtransferase"/>
</dbReference>
<dbReference type="RefSeq" id="WP_013136197.1">
    <property type="nucleotide sequence ID" value="NC_014166.1"/>
</dbReference>
<dbReference type="eggNOG" id="COG0607">
    <property type="taxonomic scope" value="Bacteria"/>
</dbReference>
<reference evidence="2 3" key="1">
    <citation type="journal article" date="2010" name="Stand. Genomic Sci.">
        <title>Complete genome sequence of Arcobacter nitrofigilis type strain (CI).</title>
        <authorList>
            <person name="Pati A."/>
            <person name="Gronow S."/>
            <person name="Lapidus A."/>
            <person name="Copeland A."/>
            <person name="Glavina Del Rio T."/>
            <person name="Nolan M."/>
            <person name="Lucas S."/>
            <person name="Tice H."/>
            <person name="Cheng J.F."/>
            <person name="Han C."/>
            <person name="Chertkov O."/>
            <person name="Bruce D."/>
            <person name="Tapia R."/>
            <person name="Goodwin L."/>
            <person name="Pitluck S."/>
            <person name="Liolios K."/>
            <person name="Ivanova N."/>
            <person name="Mavromatis K."/>
            <person name="Chen A."/>
            <person name="Palaniappan K."/>
            <person name="Land M."/>
            <person name="Hauser L."/>
            <person name="Chang Y.J."/>
            <person name="Jeffries C.D."/>
            <person name="Detter J.C."/>
            <person name="Rohde M."/>
            <person name="Goker M."/>
            <person name="Bristow J."/>
            <person name="Eisen J.A."/>
            <person name="Markowitz V."/>
            <person name="Hugenholtz P."/>
            <person name="Klenk H.P."/>
            <person name="Kyrpides N.C."/>
        </authorList>
    </citation>
    <scope>NUCLEOTIDE SEQUENCE [LARGE SCALE GENOMIC DNA]</scope>
    <source>
        <strain evidence="3">ATCC 33309 / DSM 7299 / CCUG 15893 / LMG 7604 / NCTC 12251 / CI</strain>
    </source>
</reference>
<dbReference type="PANTHER" id="PTHR43031:SF1">
    <property type="entry name" value="PYRIDINE NUCLEOTIDE-DISULPHIDE OXIDOREDUCTASE"/>
    <property type="match status" value="1"/>
</dbReference>
<dbReference type="SUPFAM" id="SSF52821">
    <property type="entry name" value="Rhodanese/Cell cycle control phosphatase"/>
    <property type="match status" value="1"/>
</dbReference>
<gene>
    <name evidence="2" type="ordered locus">Arnit_2401</name>
</gene>
<organism evidence="2 3">
    <name type="scientific">Arcobacter nitrofigilis (strain ATCC 33309 / DSM 7299 / CCUG 15893 / LMG 7604 / NCTC 12251 / CI)</name>
    <name type="common">Campylobacter nitrofigilis</name>
    <dbReference type="NCBI Taxonomy" id="572480"/>
    <lineage>
        <taxon>Bacteria</taxon>
        <taxon>Pseudomonadati</taxon>
        <taxon>Campylobacterota</taxon>
        <taxon>Epsilonproteobacteria</taxon>
        <taxon>Campylobacterales</taxon>
        <taxon>Arcobacteraceae</taxon>
        <taxon>Arcobacter</taxon>
    </lineage>
</organism>
<accession>D5V190</accession>
<dbReference type="PROSITE" id="PS50206">
    <property type="entry name" value="RHODANESE_3"/>
    <property type="match status" value="1"/>
</dbReference>
<dbReference type="PANTHER" id="PTHR43031">
    <property type="entry name" value="FAD-DEPENDENT OXIDOREDUCTASE"/>
    <property type="match status" value="1"/>
</dbReference>
<proteinExistence type="predicted"/>
<sequence length="121" mass="13755">MKIIGIVVLTLIVIFLIYKYIQVSNIDKNSNLISTAKGIILDVRPNKAYESNHIKGAINISMNDIFEGAYKSLDKKQTYYIYCYLGLMSIKVSTFLKEKGFENIINCGPMSEVNKYINCVK</sequence>
<dbReference type="EMBL" id="CP001999">
    <property type="protein sequence ID" value="ADG94052.1"/>
    <property type="molecule type" value="Genomic_DNA"/>
</dbReference>
<dbReference type="InterPro" id="IPR001763">
    <property type="entry name" value="Rhodanese-like_dom"/>
</dbReference>
<dbReference type="InterPro" id="IPR036873">
    <property type="entry name" value="Rhodanese-like_dom_sf"/>
</dbReference>
<dbReference type="Pfam" id="PF00581">
    <property type="entry name" value="Rhodanese"/>
    <property type="match status" value="1"/>
</dbReference>
<feature type="domain" description="Rhodanese" evidence="1">
    <location>
        <begin position="34"/>
        <end position="112"/>
    </location>
</feature>